<evidence type="ECO:0000256" key="10">
    <source>
        <dbReference type="RuleBase" id="RU000418"/>
    </source>
</evidence>
<evidence type="ECO:0000313" key="13">
    <source>
        <dbReference type="Proteomes" id="UP000777440"/>
    </source>
</evidence>
<keyword evidence="4 9" id="KW-0547">Nucleotide-binding</keyword>
<dbReference type="InterPro" id="IPR027409">
    <property type="entry name" value="GroEL-like_apical_dom_sf"/>
</dbReference>
<dbReference type="EMBL" id="JAEUAX010000011">
    <property type="protein sequence ID" value="MBW9111384.1"/>
    <property type="molecule type" value="Genomic_DNA"/>
</dbReference>
<feature type="binding site" evidence="9">
    <location>
        <begin position="86"/>
        <end position="90"/>
    </location>
    <ligand>
        <name>ATP</name>
        <dbReference type="ChEBI" id="CHEBI:30616"/>
    </ligand>
</feature>
<feature type="binding site" evidence="9">
    <location>
        <begin position="29"/>
        <end position="32"/>
    </location>
    <ligand>
        <name>ATP</name>
        <dbReference type="ChEBI" id="CHEBI:30616"/>
    </ligand>
</feature>
<comment type="function">
    <text evidence="9 11">Together with its co-chaperonin GroES, plays an essential role in assisting protein folding. The GroEL-GroES system forms a nano-cage that allows encapsulation of the non-native substrate proteins and provides a physical environment optimized to promote and accelerate protein folding.</text>
</comment>
<comment type="subcellular location">
    <subcellularLocation>
        <location evidence="2">Cell surface</location>
    </subcellularLocation>
    <subcellularLocation>
        <location evidence="9">Cytoplasm</location>
    </subcellularLocation>
    <subcellularLocation>
        <location evidence="8">Secreted</location>
        <location evidence="8">Capsule</location>
    </subcellularLocation>
    <subcellularLocation>
        <location evidence="1">Secreted</location>
        <location evidence="1">Cell wall</location>
    </subcellularLocation>
</comment>
<keyword evidence="13" id="KW-1185">Reference proteome</keyword>
<reference evidence="12 13" key="1">
    <citation type="journal article" date="2021" name="MBio">
        <title>Poor Competitiveness of Bradyrhizobium in Pigeon Pea Root Colonization in Indian Soils.</title>
        <authorList>
            <person name="Chalasani D."/>
            <person name="Basu A."/>
            <person name="Pullabhotla S.V.S.R.N."/>
            <person name="Jorrin B."/>
            <person name="Neal A.L."/>
            <person name="Poole P.S."/>
            <person name="Podile A.R."/>
            <person name="Tkacz A."/>
        </authorList>
    </citation>
    <scope>NUCLEOTIDE SEQUENCE [LARGE SCALE GENOMIC DNA]</scope>
    <source>
        <strain evidence="12 13">HU12</strain>
    </source>
</reference>
<dbReference type="Gene3D" id="1.10.560.10">
    <property type="entry name" value="GroEL-like equatorial domain"/>
    <property type="match status" value="1"/>
</dbReference>
<dbReference type="NCBIfam" id="NF009489">
    <property type="entry name" value="PRK12851.1"/>
    <property type="match status" value="1"/>
</dbReference>
<dbReference type="CDD" id="cd03344">
    <property type="entry name" value="GroEL"/>
    <property type="match status" value="1"/>
</dbReference>
<dbReference type="PRINTS" id="PR00298">
    <property type="entry name" value="CHAPERONIN60"/>
</dbReference>
<comment type="caution">
    <text evidence="9">Lacks conserved residue(s) required for the propagation of feature annotation.</text>
</comment>
<dbReference type="Gene3D" id="3.50.7.10">
    <property type="entry name" value="GroEL"/>
    <property type="match status" value="1"/>
</dbReference>
<proteinExistence type="inferred from homology"/>
<evidence type="ECO:0000256" key="3">
    <source>
        <dbReference type="ARBA" id="ARBA00006607"/>
    </source>
</evidence>
<dbReference type="NCBIfam" id="NF000592">
    <property type="entry name" value="PRK00013.1"/>
    <property type="match status" value="1"/>
</dbReference>
<dbReference type="PANTHER" id="PTHR45633">
    <property type="entry name" value="60 KDA HEAT SHOCK PROTEIN, MITOCHONDRIAL"/>
    <property type="match status" value="1"/>
</dbReference>
<evidence type="ECO:0000256" key="9">
    <source>
        <dbReference type="HAMAP-Rule" id="MF_00600"/>
    </source>
</evidence>
<keyword evidence="7 9" id="KW-0413">Isomerase</keyword>
<evidence type="ECO:0000256" key="6">
    <source>
        <dbReference type="ARBA" id="ARBA00023186"/>
    </source>
</evidence>
<comment type="similarity">
    <text evidence="3 9 10">Belongs to the chaperonin (HSP60) family.</text>
</comment>
<feature type="binding site" evidence="9">
    <location>
        <position position="493"/>
    </location>
    <ligand>
        <name>ATP</name>
        <dbReference type="ChEBI" id="CHEBI:30616"/>
    </ligand>
</feature>
<protein>
    <recommendedName>
        <fullName evidence="9">Chaperonin GroEL</fullName>
        <ecNumber evidence="9">5.6.1.7</ecNumber>
    </recommendedName>
    <alternativeName>
        <fullName evidence="9">60 kDa chaperonin</fullName>
    </alternativeName>
    <alternativeName>
        <fullName evidence="9">Chaperonin-60</fullName>
        <shortName evidence="9">Cpn60</shortName>
    </alternativeName>
</protein>
<evidence type="ECO:0000313" key="12">
    <source>
        <dbReference type="EMBL" id="MBW9111384.1"/>
    </source>
</evidence>
<evidence type="ECO:0000256" key="1">
    <source>
        <dbReference type="ARBA" id="ARBA00004191"/>
    </source>
</evidence>
<keyword evidence="6 9" id="KW-0143">Chaperone</keyword>
<dbReference type="RefSeq" id="WP_220340357.1">
    <property type="nucleotide sequence ID" value="NZ_JAEUAX010000011.1"/>
</dbReference>
<dbReference type="InterPro" id="IPR027410">
    <property type="entry name" value="TCP-1-like_intermed_sf"/>
</dbReference>
<dbReference type="HAMAP" id="MF_00600">
    <property type="entry name" value="CH60"/>
    <property type="match status" value="1"/>
</dbReference>
<dbReference type="NCBIfam" id="NF009488">
    <property type="entry name" value="PRK12850.1"/>
    <property type="match status" value="1"/>
</dbReference>
<evidence type="ECO:0000256" key="8">
    <source>
        <dbReference type="ARBA" id="ARBA00025702"/>
    </source>
</evidence>
<name>A0ABS7I160_9MICO</name>
<dbReference type="InterPro" id="IPR018370">
    <property type="entry name" value="Chaperonin_Cpn60_CS"/>
</dbReference>
<dbReference type="SUPFAM" id="SSF52029">
    <property type="entry name" value="GroEL apical domain-like"/>
    <property type="match status" value="1"/>
</dbReference>
<evidence type="ECO:0000256" key="7">
    <source>
        <dbReference type="ARBA" id="ARBA00023235"/>
    </source>
</evidence>
<dbReference type="Proteomes" id="UP000777440">
    <property type="component" value="Unassembled WGS sequence"/>
</dbReference>
<dbReference type="SUPFAM" id="SSF48592">
    <property type="entry name" value="GroEL equatorial domain-like"/>
    <property type="match status" value="1"/>
</dbReference>
<evidence type="ECO:0000256" key="4">
    <source>
        <dbReference type="ARBA" id="ARBA00022741"/>
    </source>
</evidence>
<dbReference type="SUPFAM" id="SSF54849">
    <property type="entry name" value="GroEL-intermediate domain like"/>
    <property type="match status" value="1"/>
</dbReference>
<feature type="binding site" evidence="9">
    <location>
        <position position="413"/>
    </location>
    <ligand>
        <name>ATP</name>
        <dbReference type="ChEBI" id="CHEBI:30616"/>
    </ligand>
</feature>
<dbReference type="EC" id="5.6.1.7" evidence="9"/>
<evidence type="ECO:0000256" key="5">
    <source>
        <dbReference type="ARBA" id="ARBA00022840"/>
    </source>
</evidence>
<dbReference type="Pfam" id="PF00118">
    <property type="entry name" value="Cpn60_TCP1"/>
    <property type="match status" value="1"/>
</dbReference>
<evidence type="ECO:0000256" key="2">
    <source>
        <dbReference type="ARBA" id="ARBA00004241"/>
    </source>
</evidence>
<dbReference type="NCBIfam" id="NF009487">
    <property type="entry name" value="PRK12849.1"/>
    <property type="match status" value="1"/>
</dbReference>
<gene>
    <name evidence="9 12" type="primary">groL</name>
    <name evidence="9" type="synonym">groEL</name>
    <name evidence="12" type="ORF">JNB61_16550</name>
</gene>
<feature type="binding site" evidence="9">
    <location>
        <begin position="477"/>
        <end position="479"/>
    </location>
    <ligand>
        <name>ATP</name>
        <dbReference type="ChEBI" id="CHEBI:30616"/>
    </ligand>
</feature>
<dbReference type="InterPro" id="IPR002423">
    <property type="entry name" value="Cpn60/GroEL/TCP-1"/>
</dbReference>
<comment type="subunit">
    <text evidence="9 11">Forms a cylinder of 14 subunits composed of two heptameric rings stacked back-to-back. Interacts with the co-chaperonin GroES.</text>
</comment>
<keyword evidence="5 9" id="KW-0067">ATP-binding</keyword>
<sequence length="539" mass="56922">MAKIIAFDEEARRGLERGLNTLADAVKVTLGPRGRNVVLEKKWGAPTITNDGVSIAKEIELDDPYEKIGAELVKEVAKKTDDVAGDGTTTATVLAQALVREGLRNVAAGADPISLKKGIEKAVAAITAELLESAKEVESKDQIAATASISAADPEIGQLIAEAIDKVGKEGVVTVEESQTFGTELELTEGMRFDKGYINPYFVTDPERQEAVFEDPYILIANQKISNIKDLLPVVDKVIQDGKELVIIAEDVEGEALATLVLNKIRGIFKSVAVKAPGFGDRRKAQLQDIAILTGGQVITEEVGLKLENATLDLLGRARKVIVTKDETTIVEGAGEASQIEGRVTQIRREIDNTDSDYDREKLQERLAKLAGGVAVIKAGAATEVELKERKHRIEDAVRNAKAAVEEGIVPGGGVALIQSGRKALDSLDLSGDEATGANIVKVAIEAPLKQIALNAGLEPGVVANKVSELPAGHGLNAASGEYGDLFQQGIIDPAKVTRSALQNAASIAGLFLTTEAVVADKPEKVAAPAGDPTGGMDF</sequence>
<dbReference type="InterPro" id="IPR001844">
    <property type="entry name" value="Cpn60/GroEL"/>
</dbReference>
<comment type="caution">
    <text evidence="12">The sequence shown here is derived from an EMBL/GenBank/DDBJ whole genome shotgun (WGS) entry which is preliminary data.</text>
</comment>
<accession>A0ABS7I160</accession>
<keyword evidence="9" id="KW-0963">Cytoplasm</keyword>
<dbReference type="PROSITE" id="PS00296">
    <property type="entry name" value="CHAPERONINS_CPN60"/>
    <property type="match status" value="1"/>
</dbReference>
<dbReference type="InterPro" id="IPR027413">
    <property type="entry name" value="GROEL-like_equatorial_sf"/>
</dbReference>
<dbReference type="Gene3D" id="3.30.260.10">
    <property type="entry name" value="TCP-1-like chaperonin intermediate domain"/>
    <property type="match status" value="1"/>
</dbReference>
<organism evidence="12 13">
    <name type="scientific">Microbacterium ureisolvens</name>
    <dbReference type="NCBI Taxonomy" id="2781186"/>
    <lineage>
        <taxon>Bacteria</taxon>
        <taxon>Bacillati</taxon>
        <taxon>Actinomycetota</taxon>
        <taxon>Actinomycetes</taxon>
        <taxon>Micrococcales</taxon>
        <taxon>Microbacteriaceae</taxon>
        <taxon>Microbacterium</taxon>
    </lineage>
</organism>
<evidence type="ECO:0000256" key="11">
    <source>
        <dbReference type="RuleBase" id="RU000419"/>
    </source>
</evidence>
<dbReference type="NCBIfam" id="TIGR02348">
    <property type="entry name" value="GroEL"/>
    <property type="match status" value="1"/>
</dbReference>